<keyword evidence="3" id="KW-1185">Reference proteome</keyword>
<keyword evidence="1" id="KW-0812">Transmembrane</keyword>
<gene>
    <name evidence="2" type="ORF">LAZ67_11000280</name>
</gene>
<dbReference type="Proteomes" id="UP001235939">
    <property type="component" value="Chromosome 11"/>
</dbReference>
<name>A0ABY6L013_9ARAC</name>
<reference evidence="2 3" key="1">
    <citation type="submission" date="2022-01" db="EMBL/GenBank/DDBJ databases">
        <title>A chromosomal length assembly of Cordylochernes scorpioides.</title>
        <authorList>
            <person name="Zeh D."/>
            <person name="Zeh J."/>
        </authorList>
    </citation>
    <scope>NUCLEOTIDE SEQUENCE [LARGE SCALE GENOMIC DNA]</scope>
    <source>
        <strain evidence="2">IN4F17</strain>
        <tissue evidence="2">Whole Body</tissue>
    </source>
</reference>
<evidence type="ECO:0000256" key="1">
    <source>
        <dbReference type="SAM" id="Phobius"/>
    </source>
</evidence>
<organism evidence="2 3">
    <name type="scientific">Cordylochernes scorpioides</name>
    <dbReference type="NCBI Taxonomy" id="51811"/>
    <lineage>
        <taxon>Eukaryota</taxon>
        <taxon>Metazoa</taxon>
        <taxon>Ecdysozoa</taxon>
        <taxon>Arthropoda</taxon>
        <taxon>Chelicerata</taxon>
        <taxon>Arachnida</taxon>
        <taxon>Pseudoscorpiones</taxon>
        <taxon>Cheliferoidea</taxon>
        <taxon>Chernetidae</taxon>
        <taxon>Cordylochernes</taxon>
    </lineage>
</organism>
<dbReference type="EMBL" id="CP092873">
    <property type="protein sequence ID" value="UYV73666.1"/>
    <property type="molecule type" value="Genomic_DNA"/>
</dbReference>
<sequence>MSPYISITAAAMSTILGVYTVLLLLSCPMKSLRCLHTSLSQQSAENLREISCQVMATALQKIDMDLEQQLYTPKIVDIEKIKQKIRNDQICEINSERKLTKTITRLRTKHYKGITIHPDSTRTYRTCNNCPGVELTPTHIFSCPAMTAALQKIDMDPEQQLYSPKIVDIAAAVIEMYGDI</sequence>
<keyword evidence="1" id="KW-0472">Membrane</keyword>
<feature type="transmembrane region" description="Helical" evidence="1">
    <location>
        <begin position="6"/>
        <end position="25"/>
    </location>
</feature>
<evidence type="ECO:0000313" key="3">
    <source>
        <dbReference type="Proteomes" id="UP001235939"/>
    </source>
</evidence>
<proteinExistence type="predicted"/>
<evidence type="ECO:0000313" key="2">
    <source>
        <dbReference type="EMBL" id="UYV73666.1"/>
    </source>
</evidence>
<accession>A0ABY6L013</accession>
<protein>
    <submittedName>
        <fullName evidence="2">Uncharacterized protein</fullName>
    </submittedName>
</protein>
<keyword evidence="1" id="KW-1133">Transmembrane helix</keyword>